<name>A0ACB8WZ25_9TELE</name>
<accession>A0ACB8WZ25</accession>
<dbReference type="EMBL" id="CM041535">
    <property type="protein sequence ID" value="KAI3372981.1"/>
    <property type="molecule type" value="Genomic_DNA"/>
</dbReference>
<reference evidence="1" key="1">
    <citation type="submission" date="2022-04" db="EMBL/GenBank/DDBJ databases">
        <title>Jade perch genome.</title>
        <authorList>
            <person name="Chao B."/>
        </authorList>
    </citation>
    <scope>NUCLEOTIDE SEQUENCE</scope>
    <source>
        <strain evidence="1">CB-2022</strain>
    </source>
</reference>
<proteinExistence type="predicted"/>
<dbReference type="Proteomes" id="UP000831701">
    <property type="component" value="Chromosome 5"/>
</dbReference>
<comment type="caution">
    <text evidence="1">The sequence shown here is derived from an EMBL/GenBank/DDBJ whole genome shotgun (WGS) entry which is preliminary data.</text>
</comment>
<sequence>MEPAECPPVTVEGSWRPDQTRTVRNKLQLYFQSKKKSSGGDCRVEAEEGAPRAAVYFRSEEVRERVLARKNHEIVVGDQTISLRLISASSPASSSNIADPSADSKTPKSEVRPGNGASANSRKESVQSVAVVLDNVNDNMSKDLLAMMVENVSGLDESDFSLEIIWETSRAVVKFTSPTGGKTAGNTQIHISNHTKTRHGEFPRWESMQPEAAETQTDSSTSGGSEQRPSGEPSLRLWIKNFEEENEFNPFWNKAHCYITKCGKKLLDLYFEKNWAMPDNIVMIPTEQAAIVTFSDPKVVESICTKQDYVMRSIPVKMYPFYESLGTALYGKDRPTWKMPEPFTESVHHVIWKFLQMKKLSKRINDQMLPYFCSVGLENPERPAPAWKAAEKDVRSVVKEDVVVVMDASRGILTVAGQANSIKQLRAPVENIVLKAMHQIKRQTDGVSEQLDLSPAMIYILKQEGLQRAVLDISTDMKVSYDEGTQKLTITGLLEELLQTKSWILERKMGMSKKHLNLPPHLLDFLKSVDPMEMSQHLFTSQGISAFYSVESQGLFLMGSSDSALSEAESKMKMALALQTLDVEDQEVLKLKNWKSLNQQLMDTYNSSTKKTVAIQIHPERRDKITVAGFQTPVKEVSRSLQEFIVNYSEVQETIRVESCAVVQFIDKKKSQDCFSIAKANQVLVHFDKERPKILISGARLHVQKAKSCIWELTSALSTDTLIVDKPGAKKYFMSLGRLFLSSVMTELDCMVVLHPENQDEEEEEENYEEENDISYCRVKTTSGVLVSVSKADICSFNVDAVVNAANEDLQHIGGLALALLKAAGPELQKISNDYIAENGKLRPGDAIVTGACNLPCKFVVHAVGPRFSDNDKKTSVTRLKVAVQESLRQAEKVNCSSIALPAISSGVFGFPVELCAETIANAVRDYCDSPGSRGSLTEIHLVDNNDKTVRVLATAVSREFSDLGPTMTTPPQARGGRVDISGVEVEVRTSRPEAEEEEEAKEETKEEDQEEGKGQDQEEDKEGDQGEDMEEDKEKEKELGGMEMDCGEASRVTRKARAPQDIQDLKGMKGMEVFALQSAWMEQTTAEGLKIVLLKGNIQDQTTDVIINTIAENMNLNQGAVSKAILEAAGPGLQSAVQSEAGVATLQYGDVIVTDGLNLMCQKVFHSVCPFWDSGKGQAEEELISIVRYCLEEAEKRKMASLSFPAIGTGNLGFPRDVVSRVLLKEIHLYSRRRTPHHLRKVAIVVHPSDGQTVDCFTREFKGQAAPRNFQQEPQEFIESPGGQPVSQSQQTSASVGQVSSPSLGVYRMQMGQLTFEVSSGDITKEACDVIINSSNQDFTLKSVNSPGYQPRPMILTSAGQLPSRNILHIVGLNDPAKIKEMVYSVLKVCEENNFSSVAFPALGTGQGGANPSLVAEAMVGAIVEFVRKKRPKFVHSVKILIFQTVMTREFHKIMKKRGGEELEEKSVFTKIKDTFTSWFTGPAEEQPSAGDLVLEKEEFEPTVFQLCADNNTAISQAKKRIKELIVAEQAEKTITDQYISQLSQDDMDELNALQRKLTVSIRLDKGREDQEPKIHLEGLTRDVLTAESTVRDIIRRVEKNENLKKKALLLSEQVEWQFQHQNGNIVSFDIFTNLKLEEALEVKQTVRIKINNETYNANVMLKKASTANGHKMVELLRKDLKDDITLPSDWDDMKGDLVKQVPLPAGSKTYQEVEKEVTKTGLKLNIISIERVQNPTLWQNYQLMKKQMEKKNKHTNNERMLFHGTKDSAIDRINKQGFNRSYAGTHVGAAIGNGSYFAVDPAYSAGGYAVPDANGHKRMYLAKVLVGDFTQGRKGMIAPPAKNTGSSADLYDSVTDQNTIPTMFVVFNDIQAYPEYLITFT</sequence>
<evidence type="ECO:0000313" key="1">
    <source>
        <dbReference type="EMBL" id="KAI3372981.1"/>
    </source>
</evidence>
<protein>
    <submittedName>
        <fullName evidence="1">Uncharacterized protein</fullName>
    </submittedName>
</protein>
<organism evidence="1 2">
    <name type="scientific">Scortum barcoo</name>
    <name type="common">barcoo grunter</name>
    <dbReference type="NCBI Taxonomy" id="214431"/>
    <lineage>
        <taxon>Eukaryota</taxon>
        <taxon>Metazoa</taxon>
        <taxon>Chordata</taxon>
        <taxon>Craniata</taxon>
        <taxon>Vertebrata</taxon>
        <taxon>Euteleostomi</taxon>
        <taxon>Actinopterygii</taxon>
        <taxon>Neopterygii</taxon>
        <taxon>Teleostei</taxon>
        <taxon>Neoteleostei</taxon>
        <taxon>Acanthomorphata</taxon>
        <taxon>Eupercaria</taxon>
        <taxon>Centrarchiformes</taxon>
        <taxon>Terapontoidei</taxon>
        <taxon>Terapontidae</taxon>
        <taxon>Scortum</taxon>
    </lineage>
</organism>
<evidence type="ECO:0000313" key="2">
    <source>
        <dbReference type="Proteomes" id="UP000831701"/>
    </source>
</evidence>
<gene>
    <name evidence="1" type="ORF">L3Q82_023426</name>
</gene>
<keyword evidence="2" id="KW-1185">Reference proteome</keyword>